<dbReference type="GO" id="GO:0016491">
    <property type="term" value="F:oxidoreductase activity"/>
    <property type="evidence" value="ECO:0007669"/>
    <property type="project" value="UniProtKB-KW"/>
</dbReference>
<dbReference type="Gene3D" id="3.50.50.60">
    <property type="entry name" value="FAD/NAD(P)-binding domain"/>
    <property type="match status" value="1"/>
</dbReference>
<comment type="caution">
    <text evidence="3">The sequence shown here is derived from an EMBL/GenBank/DDBJ whole genome shotgun (WGS) entry which is preliminary data.</text>
</comment>
<feature type="domain" description="FAD-binding" evidence="2">
    <location>
        <begin position="2"/>
        <end position="341"/>
    </location>
</feature>
<dbReference type="PANTHER" id="PTHR43422:SF3">
    <property type="entry name" value="THIAMINE THIAZOLE SYNTHASE"/>
    <property type="match status" value="1"/>
</dbReference>
<keyword evidence="3" id="KW-0560">Oxidoreductase</keyword>
<evidence type="ECO:0000259" key="2">
    <source>
        <dbReference type="Pfam" id="PF01494"/>
    </source>
</evidence>
<evidence type="ECO:0000313" key="4">
    <source>
        <dbReference type="Proteomes" id="UP001596004"/>
    </source>
</evidence>
<reference evidence="4" key="1">
    <citation type="journal article" date="2019" name="Int. J. Syst. Evol. Microbiol.">
        <title>The Global Catalogue of Microorganisms (GCM) 10K type strain sequencing project: providing services to taxonomists for standard genome sequencing and annotation.</title>
        <authorList>
            <consortium name="The Broad Institute Genomics Platform"/>
            <consortium name="The Broad Institute Genome Sequencing Center for Infectious Disease"/>
            <person name="Wu L."/>
            <person name="Ma J."/>
        </authorList>
    </citation>
    <scope>NUCLEOTIDE SEQUENCE [LARGE SCALE GENOMIC DNA]</scope>
    <source>
        <strain evidence="4">CGMCC 4.7132</strain>
    </source>
</reference>
<protein>
    <submittedName>
        <fullName evidence="3">NAD(P)/FAD-dependent oxidoreductase</fullName>
        <ecNumber evidence="3">1.-.-.-</ecNumber>
    </submittedName>
</protein>
<organism evidence="3 4">
    <name type="scientific">Sphaerisporangium dianthi</name>
    <dbReference type="NCBI Taxonomy" id="1436120"/>
    <lineage>
        <taxon>Bacteria</taxon>
        <taxon>Bacillati</taxon>
        <taxon>Actinomycetota</taxon>
        <taxon>Actinomycetes</taxon>
        <taxon>Streptosporangiales</taxon>
        <taxon>Streptosporangiaceae</taxon>
        <taxon>Sphaerisporangium</taxon>
    </lineage>
</organism>
<dbReference type="PANTHER" id="PTHR43422">
    <property type="entry name" value="THIAMINE THIAZOLE SYNTHASE"/>
    <property type="match status" value="1"/>
</dbReference>
<dbReference type="Pfam" id="PF01494">
    <property type="entry name" value="FAD_binding_3"/>
    <property type="match status" value="1"/>
</dbReference>
<name>A0ABV9CJE3_9ACTN</name>
<dbReference type="InterPro" id="IPR036188">
    <property type="entry name" value="FAD/NAD-bd_sf"/>
</dbReference>
<gene>
    <name evidence="3" type="ORF">ACFO60_21390</name>
</gene>
<dbReference type="RefSeq" id="WP_380842711.1">
    <property type="nucleotide sequence ID" value="NZ_JBHSFP010000015.1"/>
</dbReference>
<keyword evidence="4" id="KW-1185">Reference proteome</keyword>
<evidence type="ECO:0000256" key="1">
    <source>
        <dbReference type="SAM" id="MobiDB-lite"/>
    </source>
</evidence>
<dbReference type="PRINTS" id="PR00420">
    <property type="entry name" value="RNGMNOXGNASE"/>
</dbReference>
<dbReference type="Proteomes" id="UP001596004">
    <property type="component" value="Unassembled WGS sequence"/>
</dbReference>
<feature type="region of interest" description="Disordered" evidence="1">
    <location>
        <begin position="465"/>
        <end position="484"/>
    </location>
</feature>
<sequence>MTTVVVLGGGFAGVLAAAVLARHADDVVLIENDRYPRGPGTRRGLPQSHHTHVLVTGGARALRTLLPGTLEELFARGAHRRGLPGGALILTSEGWYRRHDTEAYLISCSRGLLDEVVRRRALGGGAVSVREGTQALGLVGDAARVTGVSVRREGAPAETIRADLVVDATGRRSKAARWLADLGAPHVEEVTVASGLAYATRLYQAPAGLAAGIPAIILHPRSEAGRPDRGATLYPIEDGRWVVTLTGTRGGEPPTDERGFQDFACSLRSPIVARLMAAARPAGRIRPYRDTANRRRFFERALLPEGFVAIGDAAVAVNPVHSHGMSVAALSALRLEQELARRGIEPPVSSGLQAAMAAEAEMSWRMATGQDAGHAHGAKIRRPEATAFERRVRSHLARVALGDPGLAAELFRAHTLISTTDAGACSPSRVRPGRPRPLLTAEQAITQYPGLAGWWLSRFASAPADPGCPAPAGPPALDDHVSPV</sequence>
<evidence type="ECO:0000313" key="3">
    <source>
        <dbReference type="EMBL" id="MFC4533336.1"/>
    </source>
</evidence>
<dbReference type="EC" id="1.-.-.-" evidence="3"/>
<dbReference type="EMBL" id="JBHSFP010000015">
    <property type="protein sequence ID" value="MFC4533336.1"/>
    <property type="molecule type" value="Genomic_DNA"/>
</dbReference>
<proteinExistence type="predicted"/>
<dbReference type="InterPro" id="IPR002938">
    <property type="entry name" value="FAD-bd"/>
</dbReference>
<accession>A0ABV9CJE3</accession>
<dbReference type="SUPFAM" id="SSF51905">
    <property type="entry name" value="FAD/NAD(P)-binding domain"/>
    <property type="match status" value="1"/>
</dbReference>